<keyword evidence="1" id="KW-0175">Coiled coil</keyword>
<accession>A0A517RA38</accession>
<evidence type="ECO:0000256" key="2">
    <source>
        <dbReference type="SAM" id="Phobius"/>
    </source>
</evidence>
<name>A0A517RA38_9PLAN</name>
<keyword evidence="2" id="KW-0812">Transmembrane</keyword>
<dbReference type="RefSeq" id="WP_145211236.1">
    <property type="nucleotide sequence ID" value="NZ_CP036269.1"/>
</dbReference>
<keyword evidence="2" id="KW-0472">Membrane</keyword>
<evidence type="ECO:0000256" key="1">
    <source>
        <dbReference type="SAM" id="Coils"/>
    </source>
</evidence>
<proteinExistence type="predicted"/>
<gene>
    <name evidence="3" type="ORF">Pan241w_08160</name>
</gene>
<dbReference type="InterPro" id="IPR011990">
    <property type="entry name" value="TPR-like_helical_dom_sf"/>
</dbReference>
<dbReference type="SUPFAM" id="SSF48452">
    <property type="entry name" value="TPR-like"/>
    <property type="match status" value="1"/>
</dbReference>
<feature type="transmembrane region" description="Helical" evidence="2">
    <location>
        <begin position="90"/>
        <end position="109"/>
    </location>
</feature>
<reference evidence="3 4" key="1">
    <citation type="submission" date="2019-02" db="EMBL/GenBank/DDBJ databases">
        <title>Deep-cultivation of Planctomycetes and their phenomic and genomic characterization uncovers novel biology.</title>
        <authorList>
            <person name="Wiegand S."/>
            <person name="Jogler M."/>
            <person name="Boedeker C."/>
            <person name="Pinto D."/>
            <person name="Vollmers J."/>
            <person name="Rivas-Marin E."/>
            <person name="Kohn T."/>
            <person name="Peeters S.H."/>
            <person name="Heuer A."/>
            <person name="Rast P."/>
            <person name="Oberbeckmann S."/>
            <person name="Bunk B."/>
            <person name="Jeske O."/>
            <person name="Meyerdierks A."/>
            <person name="Storesund J.E."/>
            <person name="Kallscheuer N."/>
            <person name="Luecker S."/>
            <person name="Lage O.M."/>
            <person name="Pohl T."/>
            <person name="Merkel B.J."/>
            <person name="Hornburger P."/>
            <person name="Mueller R.-W."/>
            <person name="Bruemmer F."/>
            <person name="Labrenz M."/>
            <person name="Spormann A.M."/>
            <person name="Op den Camp H."/>
            <person name="Overmann J."/>
            <person name="Amann R."/>
            <person name="Jetten M.S.M."/>
            <person name="Mascher T."/>
            <person name="Medema M.H."/>
            <person name="Devos D.P."/>
            <person name="Kaster A.-K."/>
            <person name="Ovreas L."/>
            <person name="Rohde M."/>
            <person name="Galperin M.Y."/>
            <person name="Jogler C."/>
        </authorList>
    </citation>
    <scope>NUCLEOTIDE SEQUENCE [LARGE SCALE GENOMIC DNA]</scope>
    <source>
        <strain evidence="3 4">Pan241w</strain>
    </source>
</reference>
<protein>
    <recommendedName>
        <fullName evidence="5">Tetratricopeptide repeat protein</fullName>
    </recommendedName>
</protein>
<dbReference type="Proteomes" id="UP000317171">
    <property type="component" value="Chromosome"/>
</dbReference>
<dbReference type="AlphaFoldDB" id="A0A517RA38"/>
<dbReference type="OrthoDB" id="290576at2"/>
<dbReference type="Gene3D" id="1.25.40.10">
    <property type="entry name" value="Tetratricopeptide repeat domain"/>
    <property type="match status" value="1"/>
</dbReference>
<organism evidence="3 4">
    <name type="scientific">Gimesia alba</name>
    <dbReference type="NCBI Taxonomy" id="2527973"/>
    <lineage>
        <taxon>Bacteria</taxon>
        <taxon>Pseudomonadati</taxon>
        <taxon>Planctomycetota</taxon>
        <taxon>Planctomycetia</taxon>
        <taxon>Planctomycetales</taxon>
        <taxon>Planctomycetaceae</taxon>
        <taxon>Gimesia</taxon>
    </lineage>
</organism>
<evidence type="ECO:0008006" key="5">
    <source>
        <dbReference type="Google" id="ProtNLM"/>
    </source>
</evidence>
<keyword evidence="4" id="KW-1185">Reference proteome</keyword>
<evidence type="ECO:0000313" key="4">
    <source>
        <dbReference type="Proteomes" id="UP000317171"/>
    </source>
</evidence>
<feature type="coiled-coil region" evidence="1">
    <location>
        <begin position="254"/>
        <end position="281"/>
    </location>
</feature>
<sequence length="375" mass="42830">MPDYFYTATNRSGKRRTECIQAASAQDALRALEADEYQEIVLHTDDLAAAITEMMPRKVSTEKGPISAADMVALRNMSSGGLFLMMLKKLYRRMFWIFLLGSIFIWMLKQGTDRMASAFVAMLVPLIVLPPIIALLTTFLTPALKYNRMLDDLCWGRWNEVLKRLPRLRKKLPPLEIASRKASALSGLGRWEEALDVMAPFSDAAKIPHWVYLTRLAEIAEYDNQMERALEYRVQAYEADPGNAPLILGYANTLLRLDQDLGRAEELIEELEQQQLSDQLENVFPLAKGLLELNRGNFQQAIEPLNETEHRLKPFVKNQPFSRLYTDVARAYKAIALAKLGETEQAEALYQSALPRLKALNSRRTMERYEEVLQL</sequence>
<feature type="transmembrane region" description="Helical" evidence="2">
    <location>
        <begin position="115"/>
        <end position="140"/>
    </location>
</feature>
<evidence type="ECO:0000313" key="3">
    <source>
        <dbReference type="EMBL" id="QDT40757.1"/>
    </source>
</evidence>
<keyword evidence="2" id="KW-1133">Transmembrane helix</keyword>
<dbReference type="KEGG" id="gaz:Pan241w_08160"/>
<dbReference type="EMBL" id="CP036269">
    <property type="protein sequence ID" value="QDT40757.1"/>
    <property type="molecule type" value="Genomic_DNA"/>
</dbReference>